<dbReference type="InterPro" id="IPR009597">
    <property type="entry name" value="DUF1206"/>
</dbReference>
<dbReference type="RefSeq" id="WP_074700576.1">
    <property type="nucleotide sequence ID" value="NZ_CP018863.1"/>
</dbReference>
<feature type="domain" description="DUF1206" evidence="2">
    <location>
        <begin position="33"/>
        <end position="98"/>
    </location>
</feature>
<feature type="transmembrane region" description="Helical" evidence="1">
    <location>
        <begin position="200"/>
        <end position="229"/>
    </location>
</feature>
<feature type="domain" description="DUF1206" evidence="2">
    <location>
        <begin position="122"/>
        <end position="184"/>
    </location>
</feature>
<dbReference type="STRING" id="37928.SAMN04489742_2371"/>
<keyword evidence="1" id="KW-0812">Transmembrane</keyword>
<sequence length="278" mass="29220">MGAGNEPGSSAAHAADAAEELSNTTTLDVFARVGFAVLGLVHILIGAIALRIALGGYGEADPAGAVEILASRPVLGPLLMWTCFASCLGLALWQLSEASLRARHLPRKEQISKGISSGSLSVTYALFAFMFARFALGDESDSGESTKDFTIAMLQHPLGVPFLVAVGGTVIGIGIYFVVKALRRQFTDELDFGDSKRGRLLRVLGIVGHIAKGVALFLVGLLIIIAAVTHQPRQSTGLDGSLKALPEQPFGIVALVAIAVGLMCYGVFAIIRARYGRM</sequence>
<protein>
    <recommendedName>
        <fullName evidence="2">DUF1206 domain-containing protein</fullName>
    </recommendedName>
</protein>
<feature type="transmembrane region" description="Helical" evidence="1">
    <location>
        <begin position="29"/>
        <end position="54"/>
    </location>
</feature>
<evidence type="ECO:0000313" key="3">
    <source>
        <dbReference type="EMBL" id="SDQ74057.1"/>
    </source>
</evidence>
<dbReference type="AlphaFoldDB" id="A0A1H1DC20"/>
<evidence type="ECO:0000259" key="2">
    <source>
        <dbReference type="Pfam" id="PF06724"/>
    </source>
</evidence>
<feature type="transmembrane region" description="Helical" evidence="1">
    <location>
        <begin position="114"/>
        <end position="136"/>
    </location>
</feature>
<gene>
    <name evidence="3" type="ORF">SAMN04489742_2371</name>
</gene>
<proteinExistence type="predicted"/>
<keyword evidence="4" id="KW-1185">Reference proteome</keyword>
<feature type="domain" description="DUF1206" evidence="2">
    <location>
        <begin position="207"/>
        <end position="276"/>
    </location>
</feature>
<feature type="transmembrane region" description="Helical" evidence="1">
    <location>
        <begin position="74"/>
        <end position="93"/>
    </location>
</feature>
<name>A0A1H1DC20_9MICC</name>
<dbReference type="KEGG" id="acry:AC20117_05570"/>
<feature type="transmembrane region" description="Helical" evidence="1">
    <location>
        <begin position="156"/>
        <end position="179"/>
    </location>
</feature>
<evidence type="ECO:0000313" key="4">
    <source>
        <dbReference type="Proteomes" id="UP000181917"/>
    </source>
</evidence>
<organism evidence="3 4">
    <name type="scientific">Crystallibacter crystallopoietes</name>
    <dbReference type="NCBI Taxonomy" id="37928"/>
    <lineage>
        <taxon>Bacteria</taxon>
        <taxon>Bacillati</taxon>
        <taxon>Actinomycetota</taxon>
        <taxon>Actinomycetes</taxon>
        <taxon>Micrococcales</taxon>
        <taxon>Micrococcaceae</taxon>
        <taxon>Crystallibacter</taxon>
    </lineage>
</organism>
<feature type="transmembrane region" description="Helical" evidence="1">
    <location>
        <begin position="249"/>
        <end position="271"/>
    </location>
</feature>
<dbReference type="OrthoDB" id="4552598at2"/>
<dbReference type="Pfam" id="PF06724">
    <property type="entry name" value="DUF1206"/>
    <property type="match status" value="3"/>
</dbReference>
<accession>A0A1H1DC20</accession>
<keyword evidence="1" id="KW-1133">Transmembrane helix</keyword>
<reference evidence="3 4" key="1">
    <citation type="submission" date="2016-10" db="EMBL/GenBank/DDBJ databases">
        <authorList>
            <person name="de Groot N.N."/>
        </authorList>
    </citation>
    <scope>NUCLEOTIDE SEQUENCE [LARGE SCALE GENOMIC DNA]</scope>
    <source>
        <strain evidence="3 4">DSM 20117</strain>
    </source>
</reference>
<evidence type="ECO:0000256" key="1">
    <source>
        <dbReference type="SAM" id="Phobius"/>
    </source>
</evidence>
<keyword evidence="1" id="KW-0472">Membrane</keyword>
<dbReference type="Proteomes" id="UP000181917">
    <property type="component" value="Unassembled WGS sequence"/>
</dbReference>
<dbReference type="EMBL" id="FNKH01000002">
    <property type="protein sequence ID" value="SDQ74057.1"/>
    <property type="molecule type" value="Genomic_DNA"/>
</dbReference>